<name>A0AAV0XSP5_9HEMI</name>
<proteinExistence type="predicted"/>
<gene>
    <name evidence="2" type="ORF">MEUPH1_LOCUS25387</name>
</gene>
<keyword evidence="1" id="KW-0472">Membrane</keyword>
<dbReference type="Proteomes" id="UP001160148">
    <property type="component" value="Unassembled WGS sequence"/>
</dbReference>
<keyword evidence="1" id="KW-0812">Transmembrane</keyword>
<keyword evidence="3" id="KW-1185">Reference proteome</keyword>
<evidence type="ECO:0000313" key="2">
    <source>
        <dbReference type="EMBL" id="CAI6371378.1"/>
    </source>
</evidence>
<organism evidence="2 3">
    <name type="scientific">Macrosiphum euphorbiae</name>
    <name type="common">potato aphid</name>
    <dbReference type="NCBI Taxonomy" id="13131"/>
    <lineage>
        <taxon>Eukaryota</taxon>
        <taxon>Metazoa</taxon>
        <taxon>Ecdysozoa</taxon>
        <taxon>Arthropoda</taxon>
        <taxon>Hexapoda</taxon>
        <taxon>Insecta</taxon>
        <taxon>Pterygota</taxon>
        <taxon>Neoptera</taxon>
        <taxon>Paraneoptera</taxon>
        <taxon>Hemiptera</taxon>
        <taxon>Sternorrhyncha</taxon>
        <taxon>Aphidomorpha</taxon>
        <taxon>Aphidoidea</taxon>
        <taxon>Aphididae</taxon>
        <taxon>Macrosiphini</taxon>
        <taxon>Macrosiphum</taxon>
    </lineage>
</organism>
<dbReference type="AlphaFoldDB" id="A0AAV0XSP5"/>
<sequence>MYISCSLYSPIFFCDDFFLWEEKEEEKKLFTFFCWIVHGGYFFRLYQARLAAVRRLALVSRGVVSVILSCCAGVGRSLILSDTADSDVIVASIRFVR</sequence>
<reference evidence="2 3" key="1">
    <citation type="submission" date="2023-01" db="EMBL/GenBank/DDBJ databases">
        <authorList>
            <person name="Whitehead M."/>
        </authorList>
    </citation>
    <scope>NUCLEOTIDE SEQUENCE [LARGE SCALE GENOMIC DNA]</scope>
</reference>
<dbReference type="EMBL" id="CARXXK010000930">
    <property type="protein sequence ID" value="CAI6371378.1"/>
    <property type="molecule type" value="Genomic_DNA"/>
</dbReference>
<keyword evidence="1" id="KW-1133">Transmembrane helix</keyword>
<accession>A0AAV0XSP5</accession>
<feature type="transmembrane region" description="Helical" evidence="1">
    <location>
        <begin position="29"/>
        <end position="46"/>
    </location>
</feature>
<comment type="caution">
    <text evidence="2">The sequence shown here is derived from an EMBL/GenBank/DDBJ whole genome shotgun (WGS) entry which is preliminary data.</text>
</comment>
<feature type="transmembrane region" description="Helical" evidence="1">
    <location>
        <begin position="58"/>
        <end position="79"/>
    </location>
</feature>
<evidence type="ECO:0000256" key="1">
    <source>
        <dbReference type="SAM" id="Phobius"/>
    </source>
</evidence>
<evidence type="ECO:0000313" key="3">
    <source>
        <dbReference type="Proteomes" id="UP001160148"/>
    </source>
</evidence>
<protein>
    <submittedName>
        <fullName evidence="2">Uncharacterized protein</fullName>
    </submittedName>
</protein>